<organism evidence="3 4">
    <name type="scientific">Sphaerotilus sulfidivorans</name>
    <dbReference type="NCBI Taxonomy" id="639200"/>
    <lineage>
        <taxon>Bacteria</taxon>
        <taxon>Pseudomonadati</taxon>
        <taxon>Pseudomonadota</taxon>
        <taxon>Betaproteobacteria</taxon>
        <taxon>Burkholderiales</taxon>
        <taxon>Sphaerotilaceae</taxon>
        <taxon>Sphaerotilus</taxon>
    </lineage>
</organism>
<dbReference type="Gene3D" id="1.10.1040.20">
    <property type="entry name" value="ProC-like, C-terminal domain"/>
    <property type="match status" value="1"/>
</dbReference>
<reference evidence="3 4" key="1">
    <citation type="submission" date="2019-02" db="EMBL/GenBank/DDBJ databases">
        <title>Complete Genome Sequence and Methylome Analysis of Sphaerotilus natans subsp. sulfidivorans D-507.</title>
        <authorList>
            <person name="Fomenkov A."/>
            <person name="Gridneva E."/>
            <person name="Smolyakov D."/>
            <person name="Dubinina G."/>
            <person name="Vincze T."/>
            <person name="Grabovich M."/>
            <person name="Roberts R.J."/>
        </authorList>
    </citation>
    <scope>NUCLEOTIDE SEQUENCE [LARGE SCALE GENOMIC DNA]</scope>
    <source>
        <strain evidence="3 4">D-507</strain>
    </source>
</reference>
<dbReference type="InterPro" id="IPR018931">
    <property type="entry name" value="DUF2520"/>
</dbReference>
<accession>A0A5C1Q8E4</accession>
<dbReference type="PANTHER" id="PTHR40459:SF1">
    <property type="entry name" value="CONSERVED HYPOTHETICAL ALANINE AND LEUCINE RICH PROTEIN"/>
    <property type="match status" value="1"/>
</dbReference>
<dbReference type="KEGG" id="snn:EWH46_17405"/>
<evidence type="ECO:0000259" key="1">
    <source>
        <dbReference type="Pfam" id="PF10727"/>
    </source>
</evidence>
<sequence length="332" mass="33519">MRASVHDGAMNASLPLSTDLSTGHAARVLPPIVLVGAGRVAQALAIALARRGMAVAAIGSRRQALGPGWPESCPQPSYPQAAVDQAGLVLLTVPDDHIASCTEALHWRPGQAVVHCSGATEVAALAGAARAGAATGGFHPLQIFSDPLRAADRLAGSTVAIEAEAGSALAEALQALAAVLGLRPIVLPPGMRARYHVAAGYAASFLLPVLAEATSLWKTFGVDEAQALAALLPLARGTLDAVEGRGLAGAVSGPIARGDTGVLRTHLAALQALAPSSHDPLDFYRRLALPQVALAAQAGRLDAQAAQQCRDLLLGDGVMPQADGPAAGSGVL</sequence>
<evidence type="ECO:0000313" key="4">
    <source>
        <dbReference type="Proteomes" id="UP000323522"/>
    </source>
</evidence>
<evidence type="ECO:0000259" key="2">
    <source>
        <dbReference type="Pfam" id="PF10728"/>
    </source>
</evidence>
<protein>
    <submittedName>
        <fullName evidence="3">DUF2520 domain-containing protein</fullName>
    </submittedName>
</protein>
<gene>
    <name evidence="3" type="ORF">EWH46_17405</name>
</gene>
<dbReference type="InterPro" id="IPR019665">
    <property type="entry name" value="OxRdtase/DH_put_Rossmann_dom"/>
</dbReference>
<feature type="domain" description="Putative oxidoreductase/dehydrogenase Rossmann-like" evidence="1">
    <location>
        <begin position="33"/>
        <end position="140"/>
    </location>
</feature>
<dbReference type="PANTHER" id="PTHR40459">
    <property type="entry name" value="CONSERVED HYPOTHETICAL ALANINE AND LEUCINE RICH PROTEIN"/>
    <property type="match status" value="1"/>
</dbReference>
<name>A0A5C1Q8E4_9BURK</name>
<evidence type="ECO:0000313" key="3">
    <source>
        <dbReference type="EMBL" id="QEN02362.1"/>
    </source>
</evidence>
<dbReference type="EMBL" id="CP035708">
    <property type="protein sequence ID" value="QEN02362.1"/>
    <property type="molecule type" value="Genomic_DNA"/>
</dbReference>
<dbReference type="InterPro" id="IPR008927">
    <property type="entry name" value="6-PGluconate_DH-like_C_sf"/>
</dbReference>
<proteinExistence type="predicted"/>
<dbReference type="SUPFAM" id="SSF48179">
    <property type="entry name" value="6-phosphogluconate dehydrogenase C-terminal domain-like"/>
    <property type="match status" value="1"/>
</dbReference>
<dbReference type="AlphaFoldDB" id="A0A5C1Q8E4"/>
<dbReference type="OrthoDB" id="8650434at2"/>
<dbReference type="Pfam" id="PF10728">
    <property type="entry name" value="DUF2520"/>
    <property type="match status" value="1"/>
</dbReference>
<feature type="domain" description="DUF2520" evidence="2">
    <location>
        <begin position="159"/>
        <end position="288"/>
    </location>
</feature>
<dbReference type="InterPro" id="IPR037108">
    <property type="entry name" value="TM1727-like_C_sf"/>
</dbReference>
<dbReference type="SUPFAM" id="SSF51735">
    <property type="entry name" value="NAD(P)-binding Rossmann-fold domains"/>
    <property type="match status" value="1"/>
</dbReference>
<dbReference type="InterPro" id="IPR036291">
    <property type="entry name" value="NAD(P)-bd_dom_sf"/>
</dbReference>
<dbReference type="Pfam" id="PF10727">
    <property type="entry name" value="Rossmann-like"/>
    <property type="match status" value="1"/>
</dbReference>
<dbReference type="Gene3D" id="3.40.50.720">
    <property type="entry name" value="NAD(P)-binding Rossmann-like Domain"/>
    <property type="match status" value="1"/>
</dbReference>
<dbReference type="Proteomes" id="UP000323522">
    <property type="component" value="Chromosome"/>
</dbReference>